<dbReference type="PANTHER" id="PTHR46523:SF1">
    <property type="entry name" value="DCTP PYROPHOSPHATASE 1"/>
    <property type="match status" value="1"/>
</dbReference>
<dbReference type="GO" id="GO:0047429">
    <property type="term" value="F:nucleoside triphosphate diphosphatase activity"/>
    <property type="evidence" value="ECO:0007669"/>
    <property type="project" value="InterPro"/>
</dbReference>
<dbReference type="InterPro" id="IPR052555">
    <property type="entry name" value="dCTP_Pyrophosphatase"/>
</dbReference>
<comment type="caution">
    <text evidence="1">The sequence shown here is derived from an EMBL/GenBank/DDBJ whole genome shotgun (WGS) entry which is preliminary data.</text>
</comment>
<reference evidence="1 2" key="1">
    <citation type="journal article" date="2015" name="Nature">
        <title>rRNA introns, odd ribosomes, and small enigmatic genomes across a large radiation of phyla.</title>
        <authorList>
            <person name="Brown C.T."/>
            <person name="Hug L.A."/>
            <person name="Thomas B.C."/>
            <person name="Sharon I."/>
            <person name="Castelle C.J."/>
            <person name="Singh A."/>
            <person name="Wilkins M.J."/>
            <person name="Williams K.H."/>
            <person name="Banfield J.F."/>
        </authorList>
    </citation>
    <scope>NUCLEOTIDE SEQUENCE [LARGE SCALE GENOMIC DNA]</scope>
</reference>
<evidence type="ECO:0000313" key="1">
    <source>
        <dbReference type="EMBL" id="KKQ97915.1"/>
    </source>
</evidence>
<dbReference type="SUPFAM" id="SSF101386">
    <property type="entry name" value="all-alpha NTP pyrophosphatases"/>
    <property type="match status" value="1"/>
</dbReference>
<dbReference type="AlphaFoldDB" id="A0A0G0MC22"/>
<proteinExistence type="predicted"/>
<dbReference type="Proteomes" id="UP000034325">
    <property type="component" value="Unassembled WGS sequence"/>
</dbReference>
<organism evidence="1 2">
    <name type="scientific">Candidatus Woesebacteria bacterium GW2011_GWA1_39_12</name>
    <dbReference type="NCBI Taxonomy" id="1618549"/>
    <lineage>
        <taxon>Bacteria</taxon>
        <taxon>Candidatus Woeseibacteriota</taxon>
    </lineage>
</organism>
<name>A0A0G0MC22_9BACT</name>
<dbReference type="Gene3D" id="1.10.287.1080">
    <property type="entry name" value="MazG-like"/>
    <property type="match status" value="1"/>
</dbReference>
<accession>A0A0G0MC22</accession>
<gene>
    <name evidence="1" type="ORF">UT23_C0007G0053</name>
</gene>
<evidence type="ECO:0000313" key="2">
    <source>
        <dbReference type="Proteomes" id="UP000034325"/>
    </source>
</evidence>
<dbReference type="InterPro" id="IPR025984">
    <property type="entry name" value="DCTPP"/>
</dbReference>
<dbReference type="PIRSF" id="PIRSF029826">
    <property type="entry name" value="UCP029826_pph"/>
    <property type="match status" value="1"/>
</dbReference>
<dbReference type="EMBL" id="LBWA01000007">
    <property type="protein sequence ID" value="KKQ97915.1"/>
    <property type="molecule type" value="Genomic_DNA"/>
</dbReference>
<dbReference type="Pfam" id="PF12643">
    <property type="entry name" value="MazG-like"/>
    <property type="match status" value="1"/>
</dbReference>
<protein>
    <submittedName>
        <fullName evidence="1">XTP3-transactivated protein A</fullName>
    </submittedName>
</protein>
<dbReference type="PANTHER" id="PTHR46523">
    <property type="entry name" value="DCTP PYROPHOSPHATASE 1"/>
    <property type="match status" value="1"/>
</dbReference>
<sequence>MRLGAIKKVTENIFAFNEAHGWIKQAPSDLAKSIVIEASELLEHFQWDESDRRIKGIQPKNWNEITAEVADIYWYLITFCKNSKIDLAEAVESKIIKLEEKYPAKMFNGKHNDEFYKAQKKSYREGRKY</sequence>
<dbReference type="GO" id="GO:0009143">
    <property type="term" value="P:nucleoside triphosphate catabolic process"/>
    <property type="evidence" value="ECO:0007669"/>
    <property type="project" value="InterPro"/>
</dbReference>
<dbReference type="PATRIC" id="fig|1618549.4.peg.724"/>